<reference evidence="2" key="2">
    <citation type="submission" date="2020-09" db="EMBL/GenBank/DDBJ databases">
        <authorList>
            <person name="Sun Q."/>
            <person name="Kim S."/>
        </authorList>
    </citation>
    <scope>NUCLEOTIDE SEQUENCE</scope>
    <source>
        <strain evidence="2">KCTC 12711</strain>
    </source>
</reference>
<sequence length="174" mass="18787">MTYIKIFLNISIGVIIAVSGAVALFSMLAIFKNLPSSTSEFLVSSSAFAGSLVLAYFLNKPKEGPVIKAFYNTKWWLGLSVSFALLVGFACFLFVSNQEVLSLPILPAKGSGYTTLGELIIMLISFACLVFLGRAVWRCPKCQERLPFLTEGKTSKVGLGIKVCPSCKVKVADA</sequence>
<protein>
    <submittedName>
        <fullName evidence="2">Uncharacterized protein</fullName>
    </submittedName>
</protein>
<comment type="caution">
    <text evidence="2">The sequence shown here is derived from an EMBL/GenBank/DDBJ whole genome shotgun (WGS) entry which is preliminary data.</text>
</comment>
<accession>A0A918VMX5</accession>
<dbReference type="EMBL" id="BMXA01000004">
    <property type="protein sequence ID" value="GHA13982.1"/>
    <property type="molecule type" value="Genomic_DNA"/>
</dbReference>
<feature type="transmembrane region" description="Helical" evidence="1">
    <location>
        <begin position="115"/>
        <end position="137"/>
    </location>
</feature>
<reference evidence="2" key="1">
    <citation type="journal article" date="2014" name="Int. J. Syst. Evol. Microbiol.">
        <title>Complete genome sequence of Corynebacterium casei LMG S-19264T (=DSM 44701T), isolated from a smear-ripened cheese.</title>
        <authorList>
            <consortium name="US DOE Joint Genome Institute (JGI-PGF)"/>
            <person name="Walter F."/>
            <person name="Albersmeier A."/>
            <person name="Kalinowski J."/>
            <person name="Ruckert C."/>
        </authorList>
    </citation>
    <scope>NUCLEOTIDE SEQUENCE</scope>
    <source>
        <strain evidence="2">KCTC 12711</strain>
    </source>
</reference>
<name>A0A918VMX5_9GAMM</name>
<organism evidence="2 3">
    <name type="scientific">Arenicella chitinivorans</name>
    <dbReference type="NCBI Taxonomy" id="1329800"/>
    <lineage>
        <taxon>Bacteria</taxon>
        <taxon>Pseudomonadati</taxon>
        <taxon>Pseudomonadota</taxon>
        <taxon>Gammaproteobacteria</taxon>
        <taxon>Arenicellales</taxon>
        <taxon>Arenicellaceae</taxon>
        <taxon>Arenicella</taxon>
    </lineage>
</organism>
<dbReference type="AlphaFoldDB" id="A0A918VMX5"/>
<keyword evidence="3" id="KW-1185">Reference proteome</keyword>
<feature type="transmembrane region" description="Helical" evidence="1">
    <location>
        <begin position="41"/>
        <end position="59"/>
    </location>
</feature>
<evidence type="ECO:0000313" key="2">
    <source>
        <dbReference type="EMBL" id="GHA13982.1"/>
    </source>
</evidence>
<keyword evidence="1" id="KW-1133">Transmembrane helix</keyword>
<keyword evidence="1" id="KW-0812">Transmembrane</keyword>
<keyword evidence="1" id="KW-0472">Membrane</keyword>
<evidence type="ECO:0000256" key="1">
    <source>
        <dbReference type="SAM" id="Phobius"/>
    </source>
</evidence>
<evidence type="ECO:0000313" key="3">
    <source>
        <dbReference type="Proteomes" id="UP000614811"/>
    </source>
</evidence>
<dbReference type="Proteomes" id="UP000614811">
    <property type="component" value="Unassembled WGS sequence"/>
</dbReference>
<feature type="transmembrane region" description="Helical" evidence="1">
    <location>
        <begin position="75"/>
        <end position="95"/>
    </location>
</feature>
<gene>
    <name evidence="2" type="ORF">GCM10008090_24700</name>
</gene>
<feature type="transmembrane region" description="Helical" evidence="1">
    <location>
        <begin position="7"/>
        <end position="29"/>
    </location>
</feature>
<proteinExistence type="predicted"/>
<dbReference type="RefSeq" id="WP_189401663.1">
    <property type="nucleotide sequence ID" value="NZ_BMXA01000004.1"/>
</dbReference>